<protein>
    <submittedName>
        <fullName evidence="1">Uncharacterized protein</fullName>
    </submittedName>
</protein>
<comment type="caution">
    <text evidence="1">The sequence shown here is derived from an EMBL/GenBank/DDBJ whole genome shotgun (WGS) entry which is preliminary data.</text>
</comment>
<dbReference type="Proteomes" id="UP001233999">
    <property type="component" value="Unassembled WGS sequence"/>
</dbReference>
<proteinExistence type="predicted"/>
<reference evidence="1" key="1">
    <citation type="journal article" date="2023" name="IScience">
        <title>Live-bearing cockroach genome reveals convergent evolutionary mechanisms linked to viviparity in insects and beyond.</title>
        <authorList>
            <person name="Fouks B."/>
            <person name="Harrison M.C."/>
            <person name="Mikhailova A.A."/>
            <person name="Marchal E."/>
            <person name="English S."/>
            <person name="Carruthers M."/>
            <person name="Jennings E.C."/>
            <person name="Chiamaka E.L."/>
            <person name="Frigard R.A."/>
            <person name="Pippel M."/>
            <person name="Attardo G.M."/>
            <person name="Benoit J.B."/>
            <person name="Bornberg-Bauer E."/>
            <person name="Tobe S.S."/>
        </authorList>
    </citation>
    <scope>NUCLEOTIDE SEQUENCE</scope>
    <source>
        <strain evidence="1">Stay&amp;Tobe</strain>
    </source>
</reference>
<dbReference type="AlphaFoldDB" id="A0AAD8EEH9"/>
<evidence type="ECO:0000313" key="2">
    <source>
        <dbReference type="Proteomes" id="UP001233999"/>
    </source>
</evidence>
<accession>A0AAD8EEH9</accession>
<keyword evidence="2" id="KW-1185">Reference proteome</keyword>
<gene>
    <name evidence="1" type="ORF">L9F63_019110</name>
</gene>
<sequence>TAENFFLAILEHVKSKDYGNRDKQNQAYTALVSKYKDMGSKAMYAKIKTSSLLMQSVRLFIGIFVFEILLDIMLAETRRDCALEDEVLLFQEIVLLKVTFEAQISDIWGSNPGADERRFDSSVLSFSCLRNHSLVRN</sequence>
<reference evidence="1" key="2">
    <citation type="submission" date="2023-05" db="EMBL/GenBank/DDBJ databases">
        <authorList>
            <person name="Fouks B."/>
        </authorList>
    </citation>
    <scope>NUCLEOTIDE SEQUENCE</scope>
    <source>
        <strain evidence="1">Stay&amp;Tobe</strain>
        <tissue evidence="1">Testes</tissue>
    </source>
</reference>
<feature type="non-terminal residue" evidence="1">
    <location>
        <position position="137"/>
    </location>
</feature>
<evidence type="ECO:0000313" key="1">
    <source>
        <dbReference type="EMBL" id="KAJ9587368.1"/>
    </source>
</evidence>
<organism evidence="1 2">
    <name type="scientific">Diploptera punctata</name>
    <name type="common">Pacific beetle cockroach</name>
    <dbReference type="NCBI Taxonomy" id="6984"/>
    <lineage>
        <taxon>Eukaryota</taxon>
        <taxon>Metazoa</taxon>
        <taxon>Ecdysozoa</taxon>
        <taxon>Arthropoda</taxon>
        <taxon>Hexapoda</taxon>
        <taxon>Insecta</taxon>
        <taxon>Pterygota</taxon>
        <taxon>Neoptera</taxon>
        <taxon>Polyneoptera</taxon>
        <taxon>Dictyoptera</taxon>
        <taxon>Blattodea</taxon>
        <taxon>Blaberoidea</taxon>
        <taxon>Blaberidae</taxon>
        <taxon>Diplopterinae</taxon>
        <taxon>Diploptera</taxon>
    </lineage>
</organism>
<dbReference type="EMBL" id="JASPKZ010006444">
    <property type="protein sequence ID" value="KAJ9587368.1"/>
    <property type="molecule type" value="Genomic_DNA"/>
</dbReference>
<name>A0AAD8EEH9_DIPPU</name>
<feature type="non-terminal residue" evidence="1">
    <location>
        <position position="1"/>
    </location>
</feature>